<comment type="caution">
    <text evidence="10">The sequence shown here is derived from an EMBL/GenBank/DDBJ whole genome shotgun (WGS) entry which is preliminary data.</text>
</comment>
<dbReference type="GO" id="GO:0010038">
    <property type="term" value="P:response to metal ion"/>
    <property type="evidence" value="ECO:0007669"/>
    <property type="project" value="InterPro"/>
</dbReference>
<evidence type="ECO:0000256" key="7">
    <source>
        <dbReference type="ARBA" id="ARBA00022679"/>
    </source>
</evidence>
<dbReference type="EMBL" id="JACHHZ010000002">
    <property type="protein sequence ID" value="MBB6092919.1"/>
    <property type="molecule type" value="Genomic_DNA"/>
</dbReference>
<evidence type="ECO:0000256" key="9">
    <source>
        <dbReference type="HAMAP-Rule" id="MF_00812"/>
    </source>
</evidence>
<evidence type="ECO:0000256" key="1">
    <source>
        <dbReference type="ARBA" id="ARBA00000903"/>
    </source>
</evidence>
<proteinExistence type="inferred from homology"/>
<dbReference type="InterPro" id="IPR025835">
    <property type="entry name" value="Thiopurine_S-MeTrfase"/>
</dbReference>
<dbReference type="EC" id="2.1.1.67" evidence="4 9"/>
<dbReference type="PANTHER" id="PTHR10259:SF11">
    <property type="entry name" value="THIOPURINE S-METHYLTRANSFERASE"/>
    <property type="match status" value="1"/>
</dbReference>
<keyword evidence="8 9" id="KW-0949">S-adenosyl-L-methionine</keyword>
<name>A0A841HKL4_9GAMM</name>
<dbReference type="PIRSF" id="PIRSF023956">
    <property type="entry name" value="Thiopurine_S-methyltransferase"/>
    <property type="match status" value="1"/>
</dbReference>
<dbReference type="SUPFAM" id="SSF53335">
    <property type="entry name" value="S-adenosyl-L-methionine-dependent methyltransferases"/>
    <property type="match status" value="1"/>
</dbReference>
<comment type="catalytic activity">
    <reaction evidence="1 9">
        <text>S-adenosyl-L-methionine + a thiopurine = S-adenosyl-L-homocysteine + a thiopurine S-methylether.</text>
        <dbReference type="EC" id="2.1.1.67"/>
    </reaction>
</comment>
<dbReference type="AlphaFoldDB" id="A0A841HKL4"/>
<feature type="binding site" evidence="9">
    <location>
        <position position="123"/>
    </location>
    <ligand>
        <name>S-adenosyl-L-methionine</name>
        <dbReference type="ChEBI" id="CHEBI:59789"/>
    </ligand>
</feature>
<keyword evidence="6 9" id="KW-0489">Methyltransferase</keyword>
<dbReference type="GO" id="GO:0008119">
    <property type="term" value="F:thiopurine S-methyltransferase activity"/>
    <property type="evidence" value="ECO:0007669"/>
    <property type="project" value="UniProtKB-UniRule"/>
</dbReference>
<organism evidence="10 11">
    <name type="scientific">Povalibacter uvarum</name>
    <dbReference type="NCBI Taxonomy" id="732238"/>
    <lineage>
        <taxon>Bacteria</taxon>
        <taxon>Pseudomonadati</taxon>
        <taxon>Pseudomonadota</taxon>
        <taxon>Gammaproteobacteria</taxon>
        <taxon>Steroidobacterales</taxon>
        <taxon>Steroidobacteraceae</taxon>
        <taxon>Povalibacter</taxon>
    </lineage>
</organism>
<keyword evidence="5 9" id="KW-0963">Cytoplasm</keyword>
<sequence length="217" mass="24656">MDSQFWIDRWARKEIGFHQRDFNGYLRKYWPSLTVPPAATVFVPLCGKSLDMHWLHERGHPVIGIEIAKEAVADFFKEWGVDAQVTQSGRFESWQAGKITILCGDFFDLTAAELGDVRAVFDRAALIALPPSLREAYAKKLCEVLPPGTETLLVTADYPQQQMSGPPFAVSDAEVRKLFAESNIQQLDDVDVTDLPDNARFRQRGLTRLVERIYRLD</sequence>
<evidence type="ECO:0000256" key="2">
    <source>
        <dbReference type="ARBA" id="ARBA00004496"/>
    </source>
</evidence>
<dbReference type="InterPro" id="IPR008854">
    <property type="entry name" value="TPMT"/>
</dbReference>
<dbReference type="FunFam" id="3.40.50.150:FF:000101">
    <property type="entry name" value="Thiopurine S-methyltransferase"/>
    <property type="match status" value="1"/>
</dbReference>
<dbReference type="InterPro" id="IPR022474">
    <property type="entry name" value="Thiopur_S-MeTfrase_Se/Te_detox"/>
</dbReference>
<evidence type="ECO:0000313" key="10">
    <source>
        <dbReference type="EMBL" id="MBB6092919.1"/>
    </source>
</evidence>
<feature type="binding site" evidence="9">
    <location>
        <position position="10"/>
    </location>
    <ligand>
        <name>S-adenosyl-L-methionine</name>
        <dbReference type="ChEBI" id="CHEBI:59789"/>
    </ligand>
</feature>
<protein>
    <recommendedName>
        <fullName evidence="4 9">Thiopurine S-methyltransferase</fullName>
        <ecNumber evidence="4 9">2.1.1.67</ecNumber>
    </recommendedName>
    <alternativeName>
        <fullName evidence="9">Thiopurine methyltransferase</fullName>
    </alternativeName>
</protein>
<evidence type="ECO:0000256" key="4">
    <source>
        <dbReference type="ARBA" id="ARBA00011905"/>
    </source>
</evidence>
<dbReference type="NCBIfam" id="NF009732">
    <property type="entry name" value="PRK13255.1"/>
    <property type="match status" value="1"/>
</dbReference>
<dbReference type="HAMAP" id="MF_00812">
    <property type="entry name" value="Thiopur_methtran"/>
    <property type="match status" value="1"/>
</dbReference>
<keyword evidence="7 9" id="KW-0808">Transferase</keyword>
<accession>A0A841HKL4</accession>
<evidence type="ECO:0000256" key="3">
    <source>
        <dbReference type="ARBA" id="ARBA00008145"/>
    </source>
</evidence>
<feature type="binding site" evidence="9">
    <location>
        <position position="66"/>
    </location>
    <ligand>
        <name>S-adenosyl-L-methionine</name>
        <dbReference type="ChEBI" id="CHEBI:59789"/>
    </ligand>
</feature>
<dbReference type="Gene3D" id="3.40.50.150">
    <property type="entry name" value="Vaccinia Virus protein VP39"/>
    <property type="match status" value="1"/>
</dbReference>
<dbReference type="PANTHER" id="PTHR10259">
    <property type="entry name" value="THIOPURINE S-METHYLTRANSFERASE"/>
    <property type="match status" value="1"/>
</dbReference>
<evidence type="ECO:0000256" key="6">
    <source>
        <dbReference type="ARBA" id="ARBA00022603"/>
    </source>
</evidence>
<dbReference type="RefSeq" id="WP_184330799.1">
    <property type="nucleotide sequence ID" value="NZ_JACHHZ010000002.1"/>
</dbReference>
<gene>
    <name evidence="9" type="primary">tpm</name>
    <name evidence="10" type="ORF">HNQ60_001797</name>
</gene>
<dbReference type="InterPro" id="IPR029063">
    <property type="entry name" value="SAM-dependent_MTases_sf"/>
</dbReference>
<reference evidence="10 11" key="1">
    <citation type="submission" date="2020-08" db="EMBL/GenBank/DDBJ databases">
        <title>Genomic Encyclopedia of Type Strains, Phase IV (KMG-IV): sequencing the most valuable type-strain genomes for metagenomic binning, comparative biology and taxonomic classification.</title>
        <authorList>
            <person name="Goeker M."/>
        </authorList>
    </citation>
    <scope>NUCLEOTIDE SEQUENCE [LARGE SCALE GENOMIC DNA]</scope>
    <source>
        <strain evidence="10 11">DSM 26723</strain>
    </source>
</reference>
<comment type="subcellular location">
    <subcellularLocation>
        <location evidence="2 9">Cytoplasm</location>
    </subcellularLocation>
</comment>
<feature type="binding site" evidence="9">
    <location>
        <position position="45"/>
    </location>
    <ligand>
        <name>S-adenosyl-L-methionine</name>
        <dbReference type="ChEBI" id="CHEBI:59789"/>
    </ligand>
</feature>
<dbReference type="GO" id="GO:0005737">
    <property type="term" value="C:cytoplasm"/>
    <property type="evidence" value="ECO:0007669"/>
    <property type="project" value="UniProtKB-SubCell"/>
</dbReference>
<evidence type="ECO:0000256" key="8">
    <source>
        <dbReference type="ARBA" id="ARBA00022691"/>
    </source>
</evidence>
<evidence type="ECO:0000313" key="11">
    <source>
        <dbReference type="Proteomes" id="UP000588068"/>
    </source>
</evidence>
<dbReference type="PROSITE" id="PS51585">
    <property type="entry name" value="SAM_MT_TPMT"/>
    <property type="match status" value="1"/>
</dbReference>
<dbReference type="GO" id="GO:0032259">
    <property type="term" value="P:methylation"/>
    <property type="evidence" value="ECO:0007669"/>
    <property type="project" value="UniProtKB-KW"/>
</dbReference>
<comment type="similarity">
    <text evidence="3 9">Belongs to the class I-like SAM-binding methyltransferase superfamily. TPMT family.</text>
</comment>
<dbReference type="NCBIfam" id="TIGR03840">
    <property type="entry name" value="TMPT_Se_Te"/>
    <property type="match status" value="1"/>
</dbReference>
<keyword evidence="11" id="KW-1185">Reference proteome</keyword>
<evidence type="ECO:0000256" key="5">
    <source>
        <dbReference type="ARBA" id="ARBA00022490"/>
    </source>
</evidence>
<dbReference type="Proteomes" id="UP000588068">
    <property type="component" value="Unassembled WGS sequence"/>
</dbReference>
<dbReference type="Pfam" id="PF05724">
    <property type="entry name" value="TPMT"/>
    <property type="match status" value="1"/>
</dbReference>